<proteinExistence type="predicted"/>
<gene>
    <name evidence="1" type="ORF">B6N60_02109</name>
</gene>
<sequence length="40" mass="4575">MLEKTNKARQKHDIWLVRLGLLRVNDESSILALEEATLGL</sequence>
<dbReference type="KEGG" id="rsin:B6N60_02109"/>
<accession>A0A975T788</accession>
<dbReference type="EMBL" id="CP021056">
    <property type="protein sequence ID" value="QXE23419.1"/>
    <property type="molecule type" value="Genomic_DNA"/>
</dbReference>
<evidence type="ECO:0000313" key="1">
    <source>
        <dbReference type="EMBL" id="QXE23419.1"/>
    </source>
</evidence>
<organism evidence="1 2">
    <name type="scientific">Richelia sinica FACHB-800</name>
    <dbReference type="NCBI Taxonomy" id="1357546"/>
    <lineage>
        <taxon>Bacteria</taxon>
        <taxon>Bacillati</taxon>
        <taxon>Cyanobacteriota</taxon>
        <taxon>Cyanophyceae</taxon>
        <taxon>Nostocales</taxon>
        <taxon>Nostocaceae</taxon>
        <taxon>Richelia</taxon>
    </lineage>
</organism>
<reference evidence="1" key="1">
    <citation type="submission" date="2017-04" db="EMBL/GenBank/DDBJ databases">
        <title>Genome deletions in a multicellular cyanobacterial endosymbiont for morphological adaptation in marine diatoms.</title>
        <authorList>
            <person name="Wang Y."/>
            <person name="Gao H."/>
            <person name="Li R."/>
            <person name="Xu X."/>
        </authorList>
    </citation>
    <scope>NUCLEOTIDE SEQUENCE</scope>
    <source>
        <strain evidence="1">FACHB 800</strain>
    </source>
</reference>
<name>A0A975T788_9NOST</name>
<dbReference type="Proteomes" id="UP000683511">
    <property type="component" value="Chromosome"/>
</dbReference>
<dbReference type="AlphaFoldDB" id="A0A975T788"/>
<keyword evidence="2" id="KW-1185">Reference proteome</keyword>
<protein>
    <submittedName>
        <fullName evidence="1">Uncharacterized protein</fullName>
    </submittedName>
</protein>
<evidence type="ECO:0000313" key="2">
    <source>
        <dbReference type="Proteomes" id="UP000683511"/>
    </source>
</evidence>